<dbReference type="STRING" id="555088.DealDRAFT_0105"/>
<feature type="region of interest" description="Disordered" evidence="1">
    <location>
        <begin position="80"/>
        <end position="120"/>
    </location>
</feature>
<dbReference type="Proteomes" id="UP000006443">
    <property type="component" value="Unassembled WGS sequence"/>
</dbReference>
<sequence length="120" mass="13290">MKKGVLIALVVALVLAIMVPAALALTDVQKEELEALYEKQHQLRQEILDKQVEAGLVNPEDADLARERMDQSWEYRQERMNEGDYNFGPGRRGGRGNGGGGYCPMHPQTQQPAAQETAAL</sequence>
<keyword evidence="4" id="KW-1185">Reference proteome</keyword>
<proteinExistence type="predicted"/>
<evidence type="ECO:0000313" key="4">
    <source>
        <dbReference type="Proteomes" id="UP000006443"/>
    </source>
</evidence>
<feature type="chain" id="PRO_5002898597" description="DUF2680 domain-containing protein" evidence="2">
    <location>
        <begin position="25"/>
        <end position="120"/>
    </location>
</feature>
<dbReference type="RefSeq" id="WP_008513832.1">
    <property type="nucleotide sequence ID" value="NZ_ACJM01000001.1"/>
</dbReference>
<name>C0GC96_DETAL</name>
<feature type="compositionally biased region" description="Low complexity" evidence="1">
    <location>
        <begin position="107"/>
        <end position="120"/>
    </location>
</feature>
<organism evidence="3 4">
    <name type="scientific">Dethiobacter alkaliphilus AHT 1</name>
    <dbReference type="NCBI Taxonomy" id="555088"/>
    <lineage>
        <taxon>Bacteria</taxon>
        <taxon>Bacillati</taxon>
        <taxon>Bacillota</taxon>
        <taxon>Dethiobacteria</taxon>
        <taxon>Dethiobacterales</taxon>
        <taxon>Dethiobacteraceae</taxon>
        <taxon>Dethiobacter</taxon>
    </lineage>
</organism>
<evidence type="ECO:0000256" key="2">
    <source>
        <dbReference type="SAM" id="SignalP"/>
    </source>
</evidence>
<gene>
    <name evidence="3" type="ORF">DealDRAFT_0105</name>
</gene>
<evidence type="ECO:0000313" key="3">
    <source>
        <dbReference type="EMBL" id="EEG78831.1"/>
    </source>
</evidence>
<evidence type="ECO:0008006" key="5">
    <source>
        <dbReference type="Google" id="ProtNLM"/>
    </source>
</evidence>
<protein>
    <recommendedName>
        <fullName evidence="5">DUF2680 domain-containing protein</fullName>
    </recommendedName>
</protein>
<reference evidence="3 4" key="1">
    <citation type="submission" date="2009-02" db="EMBL/GenBank/DDBJ databases">
        <title>Sequencing of the draft genome and assembly of Dethiobacter alkaliphilus AHT 1.</title>
        <authorList>
            <consortium name="US DOE Joint Genome Institute (JGI-PGF)"/>
            <person name="Lucas S."/>
            <person name="Copeland A."/>
            <person name="Lapidus A."/>
            <person name="Glavina del Rio T."/>
            <person name="Dalin E."/>
            <person name="Tice H."/>
            <person name="Bruce D."/>
            <person name="Goodwin L."/>
            <person name="Pitluck S."/>
            <person name="Larimer F."/>
            <person name="Land M.L."/>
            <person name="Hauser L."/>
            <person name="Muyzer G."/>
        </authorList>
    </citation>
    <scope>NUCLEOTIDE SEQUENCE [LARGE SCALE GENOMIC DNA]</scope>
    <source>
        <strain evidence="3 4">AHT 1</strain>
    </source>
</reference>
<feature type="signal peptide" evidence="2">
    <location>
        <begin position="1"/>
        <end position="24"/>
    </location>
</feature>
<dbReference type="eggNOG" id="ENOG5033K5Z">
    <property type="taxonomic scope" value="Bacteria"/>
</dbReference>
<dbReference type="AlphaFoldDB" id="C0GC96"/>
<dbReference type="EMBL" id="ACJM01000001">
    <property type="protein sequence ID" value="EEG78831.1"/>
    <property type="molecule type" value="Genomic_DNA"/>
</dbReference>
<keyword evidence="2" id="KW-0732">Signal</keyword>
<accession>C0GC96</accession>
<dbReference type="InterPro" id="IPR024485">
    <property type="entry name" value="DUF2680"/>
</dbReference>
<dbReference type="OrthoDB" id="2084094at2"/>
<dbReference type="Pfam" id="PF10925">
    <property type="entry name" value="DUF2680"/>
    <property type="match status" value="1"/>
</dbReference>
<comment type="caution">
    <text evidence="3">The sequence shown here is derived from an EMBL/GenBank/DDBJ whole genome shotgun (WGS) entry which is preliminary data.</text>
</comment>
<evidence type="ECO:0000256" key="1">
    <source>
        <dbReference type="SAM" id="MobiDB-lite"/>
    </source>
</evidence>